<organism evidence="5">
    <name type="scientific">uncultured Synechococcales cyanobacterium</name>
    <dbReference type="NCBI Taxonomy" id="1936017"/>
    <lineage>
        <taxon>Bacteria</taxon>
        <taxon>Bacillati</taxon>
        <taxon>Cyanobacteriota</taxon>
        <taxon>Cyanophyceae</taxon>
        <taxon>Synechococcales</taxon>
        <taxon>environmental samples</taxon>
    </lineage>
</organism>
<feature type="domain" description="Metalloenzyme" evidence="4">
    <location>
        <begin position="210"/>
        <end position="301"/>
    </location>
</feature>
<gene>
    <name evidence="5" type="ORF">AVDCRST_MAG81-5394</name>
</gene>
<dbReference type="InterPro" id="IPR010045">
    <property type="entry name" value="DeoB"/>
</dbReference>
<evidence type="ECO:0000259" key="4">
    <source>
        <dbReference type="Pfam" id="PF01676"/>
    </source>
</evidence>
<comment type="similarity">
    <text evidence="1">Belongs to the phosphopentomutase family.</text>
</comment>
<dbReference type="EMBL" id="CADCWO010000264">
    <property type="protein sequence ID" value="CAA9590459.1"/>
    <property type="molecule type" value="Genomic_DNA"/>
</dbReference>
<proteinExistence type="inferred from homology"/>
<evidence type="ECO:0000313" key="5">
    <source>
        <dbReference type="EMBL" id="CAA9590459.1"/>
    </source>
</evidence>
<protein>
    <submittedName>
        <fullName evidence="5">Phosphoglyceromutase</fullName>
    </submittedName>
</protein>
<dbReference type="InterPro" id="IPR017850">
    <property type="entry name" value="Alkaline_phosphatase_core_sf"/>
</dbReference>
<sequence>MASPQFIFLFLDGVGLAEDCSSNPFISADATPFLNQVLGGPLLSGLWVDTPKILFQPIDARLGVPGLPQSATGQTALYTGCNAPAFLGRHLTAFANGSLRSLINASGMFKQALALGGSVTHTNFYPPAYFEAIAQRRARYSVGTLLALTAGVPFRMSKNYAQGEAIYWDITGERLKDRGVEVPAVTPQEAGQRLASLGTQHHLALFECYLPDYAGHHQDMAQALQVIALVDALIESVVAHLSSQVTLIVSSDHGNIEDLSSKSHTLNPVPLLVIGPEATAFKNVHAITDITPKIVELLSVESFA</sequence>
<keyword evidence="3" id="KW-0464">Manganese</keyword>
<accession>A0A6J4VYP5</accession>
<dbReference type="AlphaFoldDB" id="A0A6J4VYP5"/>
<dbReference type="Gene3D" id="3.40.720.10">
    <property type="entry name" value="Alkaline Phosphatase, subunit A"/>
    <property type="match status" value="1"/>
</dbReference>
<dbReference type="SUPFAM" id="SSF53649">
    <property type="entry name" value="Alkaline phosphatase-like"/>
    <property type="match status" value="1"/>
</dbReference>
<dbReference type="GO" id="GO:0008973">
    <property type="term" value="F:phosphopentomutase activity"/>
    <property type="evidence" value="ECO:0007669"/>
    <property type="project" value="InterPro"/>
</dbReference>
<reference evidence="5" key="1">
    <citation type="submission" date="2020-02" db="EMBL/GenBank/DDBJ databases">
        <authorList>
            <person name="Meier V. D."/>
        </authorList>
    </citation>
    <scope>NUCLEOTIDE SEQUENCE</scope>
    <source>
        <strain evidence="5">AVDCRST_MAG81</strain>
    </source>
</reference>
<keyword evidence="2" id="KW-0479">Metal-binding</keyword>
<evidence type="ECO:0000256" key="3">
    <source>
        <dbReference type="ARBA" id="ARBA00023211"/>
    </source>
</evidence>
<dbReference type="GO" id="GO:0000287">
    <property type="term" value="F:magnesium ion binding"/>
    <property type="evidence" value="ECO:0007669"/>
    <property type="project" value="InterPro"/>
</dbReference>
<dbReference type="InterPro" id="IPR006124">
    <property type="entry name" value="Metalloenzyme"/>
</dbReference>
<evidence type="ECO:0000256" key="1">
    <source>
        <dbReference type="ARBA" id="ARBA00010373"/>
    </source>
</evidence>
<dbReference type="PANTHER" id="PTHR21110">
    <property type="entry name" value="PHOSPHOPENTOMUTASE"/>
    <property type="match status" value="1"/>
</dbReference>
<evidence type="ECO:0000256" key="2">
    <source>
        <dbReference type="ARBA" id="ARBA00022723"/>
    </source>
</evidence>
<dbReference type="GO" id="GO:0005829">
    <property type="term" value="C:cytosol"/>
    <property type="evidence" value="ECO:0007669"/>
    <property type="project" value="TreeGrafter"/>
</dbReference>
<dbReference type="GO" id="GO:0009117">
    <property type="term" value="P:nucleotide metabolic process"/>
    <property type="evidence" value="ECO:0007669"/>
    <property type="project" value="InterPro"/>
</dbReference>
<name>A0A6J4VYP5_9CYAN</name>
<dbReference type="GO" id="GO:0043094">
    <property type="term" value="P:metabolic compound salvage"/>
    <property type="evidence" value="ECO:0007669"/>
    <property type="project" value="InterPro"/>
</dbReference>
<dbReference type="Pfam" id="PF01676">
    <property type="entry name" value="Metalloenzyme"/>
    <property type="match status" value="1"/>
</dbReference>
<dbReference type="PANTHER" id="PTHR21110:SF0">
    <property type="entry name" value="PHOSPHOPENTOMUTASE"/>
    <property type="match status" value="1"/>
</dbReference>